<proteinExistence type="predicted"/>
<protein>
    <submittedName>
        <fullName evidence="3">(apollo) hypothetical protein</fullName>
    </submittedName>
</protein>
<feature type="domain" description="Mutator-like transposase" evidence="2">
    <location>
        <begin position="1"/>
        <end position="87"/>
    </location>
</feature>
<sequence>MNIPVFSTKYYNQLQDQVYECCEKTAAESMQDAAEEEKKLAIAEGRTKNSKPVIDVYVDASWCARSYGSNYKAASGTAAIIGRRTAKSRSLIENVNTNLVEYFNNVIAKFIGGKRINFALKRGYQGRCNAAVVKFNEKSAISHVQNTLTNKNRPDMGLTVVVEKKREDAQKRKNNSERPVRKKIRKLTDAKQKQNDYGPASLDPDMSQSELEVAKEQFLKNLETLTADKDAIERNTILQRDSSEWLEIRKNLITASNFSPICKRQVSKDTAPLENEEPLTQNSPDLLSDASPQHGGERHEDCGFDPLRGDSRSALKNISVDENEPGPSTRRTRFY</sequence>
<dbReference type="EMBL" id="CAJQZP010000898">
    <property type="protein sequence ID" value="CAG4995154.1"/>
    <property type="molecule type" value="Genomic_DNA"/>
</dbReference>
<feature type="compositionally biased region" description="Basic and acidic residues" evidence="1">
    <location>
        <begin position="295"/>
        <end position="313"/>
    </location>
</feature>
<evidence type="ECO:0000259" key="2">
    <source>
        <dbReference type="Pfam" id="PF20700"/>
    </source>
</evidence>
<dbReference type="AlphaFoldDB" id="A0A8S3X1P0"/>
<dbReference type="InterPro" id="IPR049012">
    <property type="entry name" value="Mutator_transp_dom"/>
</dbReference>
<dbReference type="PANTHER" id="PTHR46609">
    <property type="entry name" value="EXONUCLEASE, PHAGE-TYPE/RECB, C-TERMINAL DOMAIN-CONTAINING PROTEIN"/>
    <property type="match status" value="1"/>
</dbReference>
<evidence type="ECO:0000256" key="1">
    <source>
        <dbReference type="SAM" id="MobiDB-lite"/>
    </source>
</evidence>
<feature type="compositionally biased region" description="Basic and acidic residues" evidence="1">
    <location>
        <begin position="164"/>
        <end position="179"/>
    </location>
</feature>
<organism evidence="3 4">
    <name type="scientific">Parnassius apollo</name>
    <name type="common">Apollo butterfly</name>
    <name type="synonym">Papilio apollo</name>
    <dbReference type="NCBI Taxonomy" id="110799"/>
    <lineage>
        <taxon>Eukaryota</taxon>
        <taxon>Metazoa</taxon>
        <taxon>Ecdysozoa</taxon>
        <taxon>Arthropoda</taxon>
        <taxon>Hexapoda</taxon>
        <taxon>Insecta</taxon>
        <taxon>Pterygota</taxon>
        <taxon>Neoptera</taxon>
        <taxon>Endopterygota</taxon>
        <taxon>Lepidoptera</taxon>
        <taxon>Glossata</taxon>
        <taxon>Ditrysia</taxon>
        <taxon>Papilionoidea</taxon>
        <taxon>Papilionidae</taxon>
        <taxon>Parnassiinae</taxon>
        <taxon>Parnassini</taxon>
        <taxon>Parnassius</taxon>
        <taxon>Parnassius</taxon>
    </lineage>
</organism>
<dbReference type="InterPro" id="IPR051703">
    <property type="entry name" value="NF-kappa-B_Signaling_Reg"/>
</dbReference>
<evidence type="ECO:0000313" key="4">
    <source>
        <dbReference type="Proteomes" id="UP000691718"/>
    </source>
</evidence>
<feature type="region of interest" description="Disordered" evidence="1">
    <location>
        <begin position="267"/>
        <end position="335"/>
    </location>
</feature>
<keyword evidence="4" id="KW-1185">Reference proteome</keyword>
<dbReference type="PANTHER" id="PTHR46609:SF8">
    <property type="entry name" value="YQAJ VIRAL RECOMBINASE DOMAIN-CONTAINING PROTEIN"/>
    <property type="match status" value="1"/>
</dbReference>
<evidence type="ECO:0000313" key="3">
    <source>
        <dbReference type="EMBL" id="CAG4995154.1"/>
    </source>
</evidence>
<dbReference type="Proteomes" id="UP000691718">
    <property type="component" value="Unassembled WGS sequence"/>
</dbReference>
<accession>A0A8S3X1P0</accession>
<gene>
    <name evidence="3" type="ORF">PAPOLLO_LOCUS12770</name>
</gene>
<name>A0A8S3X1P0_PARAO</name>
<comment type="caution">
    <text evidence="3">The sequence shown here is derived from an EMBL/GenBank/DDBJ whole genome shotgun (WGS) entry which is preliminary data.</text>
</comment>
<reference evidence="3" key="1">
    <citation type="submission" date="2021-04" db="EMBL/GenBank/DDBJ databases">
        <authorList>
            <person name="Tunstrom K."/>
        </authorList>
    </citation>
    <scope>NUCLEOTIDE SEQUENCE</scope>
</reference>
<dbReference type="OrthoDB" id="421276at2759"/>
<dbReference type="Pfam" id="PF20700">
    <property type="entry name" value="Mutator"/>
    <property type="match status" value="1"/>
</dbReference>
<feature type="region of interest" description="Disordered" evidence="1">
    <location>
        <begin position="164"/>
        <end position="207"/>
    </location>
</feature>